<proteinExistence type="predicted"/>
<organism evidence="1 2">
    <name type="scientific">Mycobacterium kansasii 662</name>
    <dbReference type="NCBI Taxonomy" id="1299326"/>
    <lineage>
        <taxon>Bacteria</taxon>
        <taxon>Bacillati</taxon>
        <taxon>Actinomycetota</taxon>
        <taxon>Actinomycetes</taxon>
        <taxon>Mycobacteriales</taxon>
        <taxon>Mycobacteriaceae</taxon>
        <taxon>Mycobacterium</taxon>
    </lineage>
</organism>
<dbReference type="Proteomes" id="UP000020561">
    <property type="component" value="Unassembled WGS sequence"/>
</dbReference>
<dbReference type="AlphaFoldDB" id="X7XNS4"/>
<gene>
    <name evidence="1" type="ORF">I545_6969</name>
</gene>
<name>X7XNS4_MYCKA</name>
<protein>
    <submittedName>
        <fullName evidence="1">Uncharacterized protein</fullName>
    </submittedName>
</protein>
<accession>X7XNS4</accession>
<comment type="caution">
    <text evidence="1">The sequence shown here is derived from an EMBL/GenBank/DDBJ whole genome shotgun (WGS) entry which is preliminary data.</text>
</comment>
<sequence length="152" mass="17038">MWSSGMRASWVCGTPTTLVDELTGRCLQESRVDYTSFFRHLAKAAAATRTRARTVRRRCQVRWLAVAVAGPGTDAELMDRVNPVYIPRNHLVEEALTAARREISVRRTAPRRRHPPLCRTAGPGALRAVAAPGISALRHLLRHLEPRHRYPG</sequence>
<reference evidence="1 2" key="1">
    <citation type="submission" date="2013-12" db="EMBL/GenBank/DDBJ databases">
        <authorList>
            <person name="Brown-Elliot B."/>
            <person name="Wallace R."/>
            <person name="Lenaerts A."/>
            <person name="Ordway D."/>
            <person name="DeGroote M.A."/>
            <person name="Parker T."/>
            <person name="Sizemore C."/>
            <person name="Tallon L.J."/>
            <person name="Sadzewicz L.K."/>
            <person name="Sengamalay N."/>
            <person name="Fraser C.M."/>
            <person name="Hine E."/>
            <person name="Shefchek K.A."/>
            <person name="Das S.P."/>
            <person name="Tettelin H."/>
        </authorList>
    </citation>
    <scope>NUCLEOTIDE SEQUENCE [LARGE SCALE GENOMIC DNA]</scope>
    <source>
        <strain evidence="1 2">662</strain>
    </source>
</reference>
<evidence type="ECO:0000313" key="1">
    <source>
        <dbReference type="EMBL" id="ETZ96488.1"/>
    </source>
</evidence>
<evidence type="ECO:0000313" key="2">
    <source>
        <dbReference type="Proteomes" id="UP000020561"/>
    </source>
</evidence>
<dbReference type="PATRIC" id="fig|1299326.3.peg.6687"/>
<dbReference type="EMBL" id="JAOA01000045">
    <property type="protein sequence ID" value="ETZ96488.1"/>
    <property type="molecule type" value="Genomic_DNA"/>
</dbReference>